<proteinExistence type="predicted"/>
<geneLocation type="mitochondrion" evidence="2"/>
<reference evidence="2" key="1">
    <citation type="journal article" date="2019" name="Int. J. Biol. Macromol.">
        <title>The mitochondrial genome of the brown citrus aphid Aphis (Toxoptera) citricidus: Insights into the repeat regions in aphids and phylogenetic implications.</title>
        <authorList>
            <person name="Wei D.D."/>
            <person name="Lang N."/>
            <person name="Tao Y."/>
            <person name="He W."/>
            <person name="Tu Y.Q."/>
            <person name="Miao Z.Q."/>
            <person name="Yang L."/>
            <person name="Wang J.J."/>
        </authorList>
    </citation>
    <scope>NUCLEOTIDE SEQUENCE</scope>
</reference>
<evidence type="ECO:0000313" key="2">
    <source>
        <dbReference type="EMBL" id="QDD68881.1"/>
    </source>
</evidence>
<organism evidence="2">
    <name type="scientific">Toxoptera citricida</name>
    <name type="common">Brown citrus aphid</name>
    <name type="synonym">Aphis citricidus</name>
    <dbReference type="NCBI Taxonomy" id="223852"/>
    <lineage>
        <taxon>Eukaryota</taxon>
        <taxon>Metazoa</taxon>
        <taxon>Ecdysozoa</taxon>
        <taxon>Arthropoda</taxon>
        <taxon>Hexapoda</taxon>
        <taxon>Insecta</taxon>
        <taxon>Pterygota</taxon>
        <taxon>Neoptera</taxon>
        <taxon>Paraneoptera</taxon>
        <taxon>Hemiptera</taxon>
        <taxon>Sternorrhyncha</taxon>
        <taxon>Aphidomorpha</taxon>
        <taxon>Aphidoidea</taxon>
        <taxon>Aphididae</taxon>
        <taxon>Aphidini</taxon>
        <taxon>Aphis</taxon>
        <taxon>Toxoptera</taxon>
    </lineage>
</organism>
<keyword evidence="2" id="KW-0496">Mitochondrion</keyword>
<dbReference type="AlphaFoldDB" id="A0A4Y5V0E4"/>
<keyword evidence="1" id="KW-0472">Membrane</keyword>
<evidence type="ECO:0000256" key="1">
    <source>
        <dbReference type="SAM" id="Phobius"/>
    </source>
</evidence>
<keyword evidence="1" id="KW-0812">Transmembrane</keyword>
<feature type="transmembrane region" description="Helical" evidence="1">
    <location>
        <begin position="88"/>
        <end position="106"/>
    </location>
</feature>
<gene>
    <name evidence="2" type="primary">ND6</name>
</gene>
<keyword evidence="1" id="KW-1133">Transmembrane helix</keyword>
<dbReference type="CTD" id="4541"/>
<sequence length="166" mass="20158">MYWIFKFILMTNLIMAILLTMMKSPISSNLIILMQTMILTLMINMINKTAWISFLIFILYIGGLMIIFLYISSIAFNEFNINKNYKNILLKLILLTMFIFYFKLNFNMENFYYENKFIFEDNFNLINMFMMPNNLMIYLIIFILFFMLILIIWMLKINKGPIRQKK</sequence>
<dbReference type="EMBL" id="MK540501">
    <property type="protein sequence ID" value="QDD68881.1"/>
    <property type="molecule type" value="Genomic_DNA"/>
</dbReference>
<name>A0A4Y5V0E4_TOXCI</name>
<feature type="transmembrane region" description="Helical" evidence="1">
    <location>
        <begin position="135"/>
        <end position="155"/>
    </location>
</feature>
<feature type="transmembrane region" description="Helical" evidence="1">
    <location>
        <begin position="52"/>
        <end position="76"/>
    </location>
</feature>
<protein>
    <submittedName>
        <fullName evidence="2">NADH dehydrogenase subunit 6</fullName>
    </submittedName>
</protein>
<dbReference type="GeneID" id="40866717"/>
<accession>A0A4Y5V0E4</accession>
<dbReference type="RefSeq" id="YP_009675766.1">
    <property type="nucleotide sequence ID" value="NC_043903.1"/>
</dbReference>